<comment type="caution">
    <text evidence="8">The sequence shown here is derived from an EMBL/GenBank/DDBJ whole genome shotgun (WGS) entry which is preliminary data.</text>
</comment>
<protein>
    <recommendedName>
        <fullName evidence="6">S-protein homolog</fullName>
    </recommendedName>
</protein>
<dbReference type="EMBL" id="JAJJMA010161366">
    <property type="protein sequence ID" value="MCL7035836.1"/>
    <property type="molecule type" value="Genomic_DNA"/>
</dbReference>
<dbReference type="GO" id="GO:0005576">
    <property type="term" value="C:extracellular region"/>
    <property type="evidence" value="ECO:0007669"/>
    <property type="project" value="UniProtKB-SubCell"/>
</dbReference>
<reference evidence="8" key="1">
    <citation type="submission" date="2022-03" db="EMBL/GenBank/DDBJ databases">
        <title>A functionally conserved STORR gene fusion in Papaver species that diverged 16.8 million years ago.</title>
        <authorList>
            <person name="Catania T."/>
        </authorList>
    </citation>
    <scope>NUCLEOTIDE SEQUENCE</scope>
    <source>
        <strain evidence="8">S-191538</strain>
    </source>
</reference>
<dbReference type="Pfam" id="PF05938">
    <property type="entry name" value="Self-incomp_S1"/>
    <property type="match status" value="1"/>
</dbReference>
<evidence type="ECO:0000256" key="6">
    <source>
        <dbReference type="RuleBase" id="RU367044"/>
    </source>
</evidence>
<evidence type="ECO:0000256" key="5">
    <source>
        <dbReference type="ARBA" id="ARBA00022729"/>
    </source>
</evidence>
<keyword evidence="5 6" id="KW-0732">Signal</keyword>
<dbReference type="InterPro" id="IPR010264">
    <property type="entry name" value="Self-incomp_S1"/>
</dbReference>
<feature type="signal peptide" evidence="6">
    <location>
        <begin position="1"/>
        <end position="26"/>
    </location>
</feature>
<name>A0AA42B5F9_PAPNU</name>
<gene>
    <name evidence="8" type="ORF">MKW94_001957</name>
    <name evidence="7" type="ORF">MKW94_021160</name>
</gene>
<keyword evidence="4 6" id="KW-0964">Secreted</keyword>
<evidence type="ECO:0000256" key="4">
    <source>
        <dbReference type="ARBA" id="ARBA00022525"/>
    </source>
</evidence>
<dbReference type="GO" id="GO:0060320">
    <property type="term" value="P:rejection of self pollen"/>
    <property type="evidence" value="ECO:0007669"/>
    <property type="project" value="UniProtKB-KW"/>
</dbReference>
<dbReference type="AlphaFoldDB" id="A0AA42B5F9"/>
<dbReference type="EMBL" id="JAJJMA010346232">
    <property type="protein sequence ID" value="MCL7052110.1"/>
    <property type="molecule type" value="Genomic_DNA"/>
</dbReference>
<evidence type="ECO:0000313" key="8">
    <source>
        <dbReference type="EMBL" id="MCL7052110.1"/>
    </source>
</evidence>
<organism evidence="8 9">
    <name type="scientific">Papaver nudicaule</name>
    <name type="common">Iceland poppy</name>
    <dbReference type="NCBI Taxonomy" id="74823"/>
    <lineage>
        <taxon>Eukaryota</taxon>
        <taxon>Viridiplantae</taxon>
        <taxon>Streptophyta</taxon>
        <taxon>Embryophyta</taxon>
        <taxon>Tracheophyta</taxon>
        <taxon>Spermatophyta</taxon>
        <taxon>Magnoliopsida</taxon>
        <taxon>Ranunculales</taxon>
        <taxon>Papaveraceae</taxon>
        <taxon>Papaveroideae</taxon>
        <taxon>Papaver</taxon>
    </lineage>
</organism>
<dbReference type="PANTHER" id="PTHR31232:SF155">
    <property type="entry name" value="PLANT SELF-INCOMPATIBILITY PROTEIN S1 FAMILY"/>
    <property type="match status" value="1"/>
</dbReference>
<evidence type="ECO:0000256" key="1">
    <source>
        <dbReference type="ARBA" id="ARBA00004613"/>
    </source>
</evidence>
<evidence type="ECO:0000256" key="2">
    <source>
        <dbReference type="ARBA" id="ARBA00005581"/>
    </source>
</evidence>
<evidence type="ECO:0000313" key="9">
    <source>
        <dbReference type="Proteomes" id="UP001177140"/>
    </source>
</evidence>
<sequence>MGISSHGSSIQVCFFLFSILVSKGLSSSDPTIVVQVQNDIDQTVLKIHCKSLDQDLGKHALNFRNEWHWRFRAGSGTTYFSCHYQWYDKNDKRYYQGSHEVYKGGFIGFEPKYDILCQSKCVWSARWDGIYLYRSDKEMWERRFVWDP</sequence>
<dbReference type="PANTHER" id="PTHR31232">
    <property type="match status" value="1"/>
</dbReference>
<evidence type="ECO:0000313" key="7">
    <source>
        <dbReference type="EMBL" id="MCL7035836.1"/>
    </source>
</evidence>
<comment type="similarity">
    <text evidence="2 6">Belongs to the plant self-incompatibility (S1) protein family.</text>
</comment>
<accession>A0AA42B5F9</accession>
<keyword evidence="3 6" id="KW-0713">Self-incompatibility</keyword>
<evidence type="ECO:0000256" key="3">
    <source>
        <dbReference type="ARBA" id="ARBA00022471"/>
    </source>
</evidence>
<keyword evidence="9" id="KW-1185">Reference proteome</keyword>
<proteinExistence type="inferred from homology"/>
<feature type="chain" id="PRO_5041511264" description="S-protein homolog" evidence="6">
    <location>
        <begin position="27"/>
        <end position="148"/>
    </location>
</feature>
<dbReference type="Proteomes" id="UP001177140">
    <property type="component" value="Unassembled WGS sequence"/>
</dbReference>
<comment type="subcellular location">
    <subcellularLocation>
        <location evidence="1 6">Secreted</location>
    </subcellularLocation>
</comment>